<sequence length="58" mass="6663">LECYCLLLLFLHIPGAQSFDDLKTINNKSCNSFYKAAHECELLTNDNKWTQSLNKAIQ</sequence>
<accession>A0ABN7VNV6</accession>
<reference evidence="2 3" key="1">
    <citation type="submission" date="2021-06" db="EMBL/GenBank/DDBJ databases">
        <authorList>
            <person name="Kallberg Y."/>
            <person name="Tangrot J."/>
            <person name="Rosling A."/>
        </authorList>
    </citation>
    <scope>NUCLEOTIDE SEQUENCE [LARGE SCALE GENOMIC DNA]</scope>
    <source>
        <strain evidence="2 3">120-4 pot B 10/14</strain>
    </source>
</reference>
<comment type="caution">
    <text evidence="2">The sequence shown here is derived from an EMBL/GenBank/DDBJ whole genome shotgun (WGS) entry which is preliminary data.</text>
</comment>
<organism evidence="2 3">
    <name type="scientific">Gigaspora margarita</name>
    <dbReference type="NCBI Taxonomy" id="4874"/>
    <lineage>
        <taxon>Eukaryota</taxon>
        <taxon>Fungi</taxon>
        <taxon>Fungi incertae sedis</taxon>
        <taxon>Mucoromycota</taxon>
        <taxon>Glomeromycotina</taxon>
        <taxon>Glomeromycetes</taxon>
        <taxon>Diversisporales</taxon>
        <taxon>Gigasporaceae</taxon>
        <taxon>Gigaspora</taxon>
    </lineage>
</organism>
<name>A0ABN7VNV6_GIGMA</name>
<evidence type="ECO:0000313" key="3">
    <source>
        <dbReference type="Proteomes" id="UP000789901"/>
    </source>
</evidence>
<dbReference type="EMBL" id="CAJVQB010018344">
    <property type="protein sequence ID" value="CAG8787345.1"/>
    <property type="molecule type" value="Genomic_DNA"/>
</dbReference>
<keyword evidence="1" id="KW-0732">Signal</keyword>
<feature type="signal peptide" evidence="1">
    <location>
        <begin position="1"/>
        <end position="18"/>
    </location>
</feature>
<proteinExistence type="predicted"/>
<dbReference type="Proteomes" id="UP000789901">
    <property type="component" value="Unassembled WGS sequence"/>
</dbReference>
<evidence type="ECO:0000313" key="2">
    <source>
        <dbReference type="EMBL" id="CAG8787345.1"/>
    </source>
</evidence>
<feature type="non-terminal residue" evidence="2">
    <location>
        <position position="1"/>
    </location>
</feature>
<feature type="chain" id="PRO_5046019493" evidence="1">
    <location>
        <begin position="19"/>
        <end position="58"/>
    </location>
</feature>
<keyword evidence="3" id="KW-1185">Reference proteome</keyword>
<protein>
    <submittedName>
        <fullName evidence="2">44299_t:CDS:1</fullName>
    </submittedName>
</protein>
<evidence type="ECO:0000256" key="1">
    <source>
        <dbReference type="SAM" id="SignalP"/>
    </source>
</evidence>
<gene>
    <name evidence="2" type="ORF">GMARGA_LOCUS20672</name>
</gene>